<dbReference type="Gene3D" id="2.30.110.10">
    <property type="entry name" value="Electron Transport, Fmn-binding Protein, Chain A"/>
    <property type="match status" value="1"/>
</dbReference>
<dbReference type="InterPro" id="IPR004378">
    <property type="entry name" value="F420H2_quin_Rdtase"/>
</dbReference>
<proteinExistence type="inferred from homology"/>
<comment type="similarity">
    <text evidence="1">Belongs to the F420H(2)-dependent quinone reductase family.</text>
</comment>
<name>A0ABP8DIF6_9ACTN</name>
<reference evidence="4" key="1">
    <citation type="journal article" date="2019" name="Int. J. Syst. Evol. Microbiol.">
        <title>The Global Catalogue of Microorganisms (GCM) 10K type strain sequencing project: providing services to taxonomists for standard genome sequencing and annotation.</title>
        <authorList>
            <consortium name="The Broad Institute Genomics Platform"/>
            <consortium name="The Broad Institute Genome Sequencing Center for Infectious Disease"/>
            <person name="Wu L."/>
            <person name="Ma J."/>
        </authorList>
    </citation>
    <scope>NUCLEOTIDE SEQUENCE [LARGE SCALE GENOMIC DNA]</scope>
    <source>
        <strain evidence="4">JCM 17441</strain>
    </source>
</reference>
<dbReference type="InterPro" id="IPR012349">
    <property type="entry name" value="Split_barrel_FMN-bd"/>
</dbReference>
<dbReference type="Proteomes" id="UP001500620">
    <property type="component" value="Unassembled WGS sequence"/>
</dbReference>
<protein>
    <submittedName>
        <fullName evidence="3">Uncharacterized protein</fullName>
    </submittedName>
</protein>
<dbReference type="Pfam" id="PF04075">
    <property type="entry name" value="F420H2_quin_red"/>
    <property type="match status" value="1"/>
</dbReference>
<evidence type="ECO:0000313" key="3">
    <source>
        <dbReference type="EMBL" id="GAA4256821.1"/>
    </source>
</evidence>
<gene>
    <name evidence="3" type="ORF">GCM10022255_071220</name>
</gene>
<dbReference type="PANTHER" id="PTHR39428:SF1">
    <property type="entry name" value="F420H(2)-DEPENDENT QUINONE REDUCTASE RV1261C"/>
    <property type="match status" value="1"/>
</dbReference>
<dbReference type="EMBL" id="BAABAT010000025">
    <property type="protein sequence ID" value="GAA4256821.1"/>
    <property type="molecule type" value="Genomic_DNA"/>
</dbReference>
<comment type="caution">
    <text evidence="3">The sequence shown here is derived from an EMBL/GenBank/DDBJ whole genome shotgun (WGS) entry which is preliminary data.</text>
</comment>
<organism evidence="3 4">
    <name type="scientific">Dactylosporangium darangshiense</name>
    <dbReference type="NCBI Taxonomy" id="579108"/>
    <lineage>
        <taxon>Bacteria</taxon>
        <taxon>Bacillati</taxon>
        <taxon>Actinomycetota</taxon>
        <taxon>Actinomycetes</taxon>
        <taxon>Micromonosporales</taxon>
        <taxon>Micromonosporaceae</taxon>
        <taxon>Dactylosporangium</taxon>
    </lineage>
</organism>
<sequence>MYCSPLRIHDGEVAWYYNLAANPDTVRIEVDGQTIDMIPRQLHGEERADAWARITAAAPRFAQYQEKTDRTRATAVDTQFLPCAALTRADGVFGKGRHIIQRVLESGVDRSTYLTGIDALTARYGARDAHEAS</sequence>
<evidence type="ECO:0000256" key="1">
    <source>
        <dbReference type="ARBA" id="ARBA00008710"/>
    </source>
</evidence>
<evidence type="ECO:0000313" key="4">
    <source>
        <dbReference type="Proteomes" id="UP001500620"/>
    </source>
</evidence>
<comment type="catalytic activity">
    <reaction evidence="2">
        <text>oxidized coenzyme F420-(gamma-L-Glu)(n) + a quinol + H(+) = reduced coenzyme F420-(gamma-L-Glu)(n) + a quinone</text>
        <dbReference type="Rhea" id="RHEA:39663"/>
        <dbReference type="Rhea" id="RHEA-COMP:12939"/>
        <dbReference type="Rhea" id="RHEA-COMP:14378"/>
        <dbReference type="ChEBI" id="CHEBI:15378"/>
        <dbReference type="ChEBI" id="CHEBI:24646"/>
        <dbReference type="ChEBI" id="CHEBI:132124"/>
        <dbReference type="ChEBI" id="CHEBI:133980"/>
        <dbReference type="ChEBI" id="CHEBI:139511"/>
    </reaction>
</comment>
<accession>A0ABP8DIF6</accession>
<evidence type="ECO:0000256" key="2">
    <source>
        <dbReference type="ARBA" id="ARBA00049106"/>
    </source>
</evidence>
<dbReference type="PANTHER" id="PTHR39428">
    <property type="entry name" value="F420H(2)-DEPENDENT QUINONE REDUCTASE RV1261C"/>
    <property type="match status" value="1"/>
</dbReference>
<keyword evidence="4" id="KW-1185">Reference proteome</keyword>